<evidence type="ECO:0000313" key="2">
    <source>
        <dbReference type="Proteomes" id="UP001153148"/>
    </source>
</evidence>
<name>A0ABN7NTM5_TIMPD</name>
<comment type="caution">
    <text evidence="1">The sequence shown here is derived from an EMBL/GenBank/DDBJ whole genome shotgun (WGS) entry which is preliminary data.</text>
</comment>
<sequence length="171" mass="19730">MALYPELDRFLQFLKRATLCRIMEFIVLVTAPYLLKNVVSVLANQERKRYPIDSEIIDRVVYIDDVTSSFDTEVELHILLEQLMFHVRIRRSISKLTMSSMKKPAVVFVLGGPGAGKGTQCANIVKEFKYIKRLFKELRWALEFIFYLLACGPRRRAREYTATTSTDGSLA</sequence>
<protein>
    <recommendedName>
        <fullName evidence="3">Adenylate kinase</fullName>
    </recommendedName>
</protein>
<dbReference type="EMBL" id="CAJPIN010003954">
    <property type="protein sequence ID" value="CAG2056508.1"/>
    <property type="molecule type" value="Genomic_DNA"/>
</dbReference>
<organism evidence="1 2">
    <name type="scientific">Timema podura</name>
    <name type="common">Walking stick</name>
    <dbReference type="NCBI Taxonomy" id="61482"/>
    <lineage>
        <taxon>Eukaryota</taxon>
        <taxon>Metazoa</taxon>
        <taxon>Ecdysozoa</taxon>
        <taxon>Arthropoda</taxon>
        <taxon>Hexapoda</taxon>
        <taxon>Insecta</taxon>
        <taxon>Pterygota</taxon>
        <taxon>Neoptera</taxon>
        <taxon>Polyneoptera</taxon>
        <taxon>Phasmatodea</taxon>
        <taxon>Timematodea</taxon>
        <taxon>Timematoidea</taxon>
        <taxon>Timematidae</taxon>
        <taxon>Timema</taxon>
    </lineage>
</organism>
<evidence type="ECO:0000313" key="1">
    <source>
        <dbReference type="EMBL" id="CAG2056508.1"/>
    </source>
</evidence>
<gene>
    <name evidence="1" type="ORF">TPAB3V08_LOCUS3499</name>
</gene>
<accession>A0ABN7NTM5</accession>
<keyword evidence="2" id="KW-1185">Reference proteome</keyword>
<reference evidence="1" key="1">
    <citation type="submission" date="2021-03" db="EMBL/GenBank/DDBJ databases">
        <authorList>
            <person name="Tran Van P."/>
        </authorList>
    </citation>
    <scope>NUCLEOTIDE SEQUENCE</scope>
</reference>
<evidence type="ECO:0008006" key="3">
    <source>
        <dbReference type="Google" id="ProtNLM"/>
    </source>
</evidence>
<proteinExistence type="predicted"/>
<dbReference type="Gene3D" id="3.40.50.300">
    <property type="entry name" value="P-loop containing nucleotide triphosphate hydrolases"/>
    <property type="match status" value="1"/>
</dbReference>
<dbReference type="SUPFAM" id="SSF52540">
    <property type="entry name" value="P-loop containing nucleoside triphosphate hydrolases"/>
    <property type="match status" value="1"/>
</dbReference>
<dbReference type="InterPro" id="IPR027417">
    <property type="entry name" value="P-loop_NTPase"/>
</dbReference>
<dbReference type="Proteomes" id="UP001153148">
    <property type="component" value="Unassembled WGS sequence"/>
</dbReference>